<evidence type="ECO:0000256" key="4">
    <source>
        <dbReference type="ARBA" id="ARBA00023125"/>
    </source>
</evidence>
<evidence type="ECO:0000259" key="6">
    <source>
        <dbReference type="PROSITE" id="PS50949"/>
    </source>
</evidence>
<dbReference type="CDD" id="cd00609">
    <property type="entry name" value="AAT_like"/>
    <property type="match status" value="1"/>
</dbReference>
<dbReference type="Pfam" id="PF00392">
    <property type="entry name" value="GntR"/>
    <property type="match status" value="1"/>
</dbReference>
<dbReference type="RefSeq" id="WP_259530910.1">
    <property type="nucleotide sequence ID" value="NZ_JANLCK010000015.1"/>
</dbReference>
<dbReference type="InterPro" id="IPR015421">
    <property type="entry name" value="PyrdxlP-dep_Trfase_major"/>
</dbReference>
<dbReference type="InterPro" id="IPR015424">
    <property type="entry name" value="PyrdxlP-dep_Trfase"/>
</dbReference>
<dbReference type="GO" id="GO:0003700">
    <property type="term" value="F:DNA-binding transcription factor activity"/>
    <property type="evidence" value="ECO:0007669"/>
    <property type="project" value="InterPro"/>
</dbReference>
<keyword evidence="4" id="KW-0238">DNA-binding</keyword>
<keyword evidence="5" id="KW-0804">Transcription</keyword>
<dbReference type="AlphaFoldDB" id="A0AA41XGQ2"/>
<dbReference type="PRINTS" id="PR00035">
    <property type="entry name" value="HTHGNTR"/>
</dbReference>
<evidence type="ECO:0000256" key="1">
    <source>
        <dbReference type="ARBA" id="ARBA00005384"/>
    </source>
</evidence>
<organism evidence="7 8">
    <name type="scientific">Herbiconiux oxytropis</name>
    <dbReference type="NCBI Taxonomy" id="2970915"/>
    <lineage>
        <taxon>Bacteria</taxon>
        <taxon>Bacillati</taxon>
        <taxon>Actinomycetota</taxon>
        <taxon>Actinomycetes</taxon>
        <taxon>Micrococcales</taxon>
        <taxon>Microbacteriaceae</taxon>
        <taxon>Herbiconiux</taxon>
    </lineage>
</organism>
<dbReference type="Gene3D" id="3.40.640.10">
    <property type="entry name" value="Type I PLP-dependent aspartate aminotransferase-like (Major domain)"/>
    <property type="match status" value="1"/>
</dbReference>
<keyword evidence="8" id="KW-1185">Reference proteome</keyword>
<feature type="domain" description="HTH gntR-type" evidence="6">
    <location>
        <begin position="24"/>
        <end position="92"/>
    </location>
</feature>
<evidence type="ECO:0000256" key="5">
    <source>
        <dbReference type="ARBA" id="ARBA00023163"/>
    </source>
</evidence>
<dbReference type="GO" id="GO:0030170">
    <property type="term" value="F:pyridoxal phosphate binding"/>
    <property type="evidence" value="ECO:0007669"/>
    <property type="project" value="InterPro"/>
</dbReference>
<dbReference type="EMBL" id="JANLCK010000015">
    <property type="protein sequence ID" value="MCS5727846.1"/>
    <property type="molecule type" value="Genomic_DNA"/>
</dbReference>
<accession>A0AA41XGQ2</accession>
<dbReference type="CDD" id="cd07377">
    <property type="entry name" value="WHTH_GntR"/>
    <property type="match status" value="1"/>
</dbReference>
<dbReference type="SMART" id="SM00345">
    <property type="entry name" value="HTH_GNTR"/>
    <property type="match status" value="1"/>
</dbReference>
<dbReference type="InterPro" id="IPR004839">
    <property type="entry name" value="Aminotransferase_I/II_large"/>
</dbReference>
<keyword evidence="7" id="KW-0808">Transferase</keyword>
<evidence type="ECO:0000256" key="2">
    <source>
        <dbReference type="ARBA" id="ARBA00022898"/>
    </source>
</evidence>
<dbReference type="GO" id="GO:0003677">
    <property type="term" value="F:DNA binding"/>
    <property type="evidence" value="ECO:0007669"/>
    <property type="project" value="UniProtKB-KW"/>
</dbReference>
<reference evidence="7" key="1">
    <citation type="submission" date="2022-08" db="EMBL/GenBank/DDBJ databases">
        <authorList>
            <person name="Deng Y."/>
            <person name="Han X.-F."/>
            <person name="Zhang Y.-Q."/>
        </authorList>
    </citation>
    <scope>NUCLEOTIDE SEQUENCE</scope>
    <source>
        <strain evidence="7">CPCC 203407</strain>
    </source>
</reference>
<dbReference type="InterPro" id="IPR000524">
    <property type="entry name" value="Tscrpt_reg_HTH_GntR"/>
</dbReference>
<keyword evidence="3" id="KW-0805">Transcription regulation</keyword>
<keyword evidence="7" id="KW-0032">Aminotransferase</keyword>
<keyword evidence="2" id="KW-0663">Pyridoxal phosphate</keyword>
<dbReference type="SUPFAM" id="SSF53383">
    <property type="entry name" value="PLP-dependent transferases"/>
    <property type="match status" value="1"/>
</dbReference>
<comment type="similarity">
    <text evidence="1">In the C-terminal section; belongs to the class-I pyridoxal-phosphate-dependent aminotransferase family.</text>
</comment>
<name>A0AA41XGQ2_9MICO</name>
<sequence length="493" mass="52399">MTDVRIGTRGLIALLGDWRGSTSGPSYLALFDRIRLLVLDGRIATDTRLPAERDLAQALGVSRTMVSAAYRELRGAGYTESVRGSGSVTRLPGRAPIAGQEPSGEYIDFSKATSAAFPGLHAATLRVMGEFAGELEGTGIDPFGSLALRQAVADRYAARGLPTSVDQVMITIGAQHAIFLLARTLLARGDRAVVELPSYPHAYESLRAAGARLVPVTVTAPGSEGRHESGGPAPGWDAAGLQQAFARTSPALAYLMPDFHNPTGESMPAGLRAEVIHHAARQGTIVVIDETTAELDIDRPERYLPFAAYADPATASSVALIGSVGKTVWAGLRVGWVRADPAVIRKLAANRFSGDLGTPVLEQLIVAELLRDFDPVLRLRTEQLRSGREQVLGTLASTFPEWSAPRIDGGLATWVNLGAPVSSQLALAARSHGLLVTAGPRFGIDGAFERFLRIPIQHAPGDFERGIRALESAWRGVAGRPLMAQGDLFADVV</sequence>
<dbReference type="SUPFAM" id="SSF46785">
    <property type="entry name" value="Winged helix' DNA-binding domain"/>
    <property type="match status" value="1"/>
</dbReference>
<dbReference type="InterPro" id="IPR036388">
    <property type="entry name" value="WH-like_DNA-bd_sf"/>
</dbReference>
<evidence type="ECO:0000256" key="3">
    <source>
        <dbReference type="ARBA" id="ARBA00023015"/>
    </source>
</evidence>
<proteinExistence type="inferred from homology"/>
<dbReference type="PANTHER" id="PTHR46577">
    <property type="entry name" value="HTH-TYPE TRANSCRIPTIONAL REGULATORY PROTEIN GABR"/>
    <property type="match status" value="1"/>
</dbReference>
<dbReference type="InterPro" id="IPR051446">
    <property type="entry name" value="HTH_trans_reg/aminotransferase"/>
</dbReference>
<dbReference type="GO" id="GO:0008483">
    <property type="term" value="F:transaminase activity"/>
    <property type="evidence" value="ECO:0007669"/>
    <property type="project" value="UniProtKB-KW"/>
</dbReference>
<dbReference type="Gene3D" id="1.10.10.10">
    <property type="entry name" value="Winged helix-like DNA-binding domain superfamily/Winged helix DNA-binding domain"/>
    <property type="match status" value="1"/>
</dbReference>
<dbReference type="Proteomes" id="UP001165587">
    <property type="component" value="Unassembled WGS sequence"/>
</dbReference>
<protein>
    <submittedName>
        <fullName evidence="7">PLP-dependent aminotransferase family protein</fullName>
    </submittedName>
</protein>
<evidence type="ECO:0000313" key="8">
    <source>
        <dbReference type="Proteomes" id="UP001165587"/>
    </source>
</evidence>
<evidence type="ECO:0000313" key="7">
    <source>
        <dbReference type="EMBL" id="MCS5727846.1"/>
    </source>
</evidence>
<gene>
    <name evidence="7" type="ORF">N1028_18270</name>
</gene>
<comment type="caution">
    <text evidence="7">The sequence shown here is derived from an EMBL/GenBank/DDBJ whole genome shotgun (WGS) entry which is preliminary data.</text>
</comment>
<dbReference type="PANTHER" id="PTHR46577:SF1">
    <property type="entry name" value="HTH-TYPE TRANSCRIPTIONAL REGULATORY PROTEIN GABR"/>
    <property type="match status" value="1"/>
</dbReference>
<dbReference type="Pfam" id="PF00155">
    <property type="entry name" value="Aminotran_1_2"/>
    <property type="match status" value="1"/>
</dbReference>
<dbReference type="InterPro" id="IPR036390">
    <property type="entry name" value="WH_DNA-bd_sf"/>
</dbReference>
<dbReference type="PROSITE" id="PS50949">
    <property type="entry name" value="HTH_GNTR"/>
    <property type="match status" value="1"/>
</dbReference>